<evidence type="ECO:0000256" key="5">
    <source>
        <dbReference type="ARBA" id="ARBA00022984"/>
    </source>
</evidence>
<feature type="chain" id="PRO_5044895195" evidence="12">
    <location>
        <begin position="28"/>
        <end position="423"/>
    </location>
</feature>
<sequence length="423" mass="44732">MNTAIRIASAVCAPLCLTLAPAPLAQAEDTTVTTTVTPRPGFYDDYGNWVPPVRLHAPDTNNCERSLWPPEPVSTSEARETETLQPLPVTYEGSCGIEAPEGFHVDEGVLASAWLVANLDTGDVIAMKDPHGRYRPASIIKVLLALVAIDELPREQRVVVSEESAGQEGSAVGIGAGGEYTVNDLLHGLLMASGNDAAHALAQALGGDDATLTKINAKARELGMLDTRATSYSGLDRAGMSTSAWDMALAYRAAFSNPAFAEIADTASYPFPGYGDIPGYELWNDNKLYLNDPDGIGGKTGYTDDANHTFVGAVDHDGVRLVAVVLDTTVDKMRAWQQAQTLLHESYAYASEGHTHVASLNPVEGTPTTTSQPTDTADEQPGTAKSQGGIPWLSIALVGGVLVVTALAVALSFASAKKRSRRQ</sequence>
<evidence type="ECO:0000259" key="13">
    <source>
        <dbReference type="Pfam" id="PF00768"/>
    </source>
</evidence>
<evidence type="ECO:0000313" key="14">
    <source>
        <dbReference type="EMBL" id="MCQ4613992.1"/>
    </source>
</evidence>
<evidence type="ECO:0000256" key="3">
    <source>
        <dbReference type="ARBA" id="ARBA00022801"/>
    </source>
</evidence>
<dbReference type="RefSeq" id="WP_070363002.1">
    <property type="nucleotide sequence ID" value="NZ_CP072934.1"/>
</dbReference>
<evidence type="ECO:0000256" key="7">
    <source>
        <dbReference type="PIRSR" id="PIRSR618044-1"/>
    </source>
</evidence>
<dbReference type="Gene3D" id="3.40.710.10">
    <property type="entry name" value="DD-peptidase/beta-lactamase superfamily"/>
    <property type="match status" value="1"/>
</dbReference>
<dbReference type="PANTHER" id="PTHR21581">
    <property type="entry name" value="D-ALANYL-D-ALANINE CARBOXYPEPTIDASE"/>
    <property type="match status" value="1"/>
</dbReference>
<keyword evidence="3" id="KW-0378">Hydrolase</keyword>
<protein>
    <submittedName>
        <fullName evidence="14">D-alanyl-D-alanine carboxypeptidase</fullName>
    </submittedName>
</protein>
<keyword evidence="14" id="KW-0121">Carboxypeptidase</keyword>
<feature type="domain" description="Peptidase S11 D-alanyl-D-alanine carboxypeptidase A N-terminal" evidence="13">
    <location>
        <begin position="109"/>
        <end position="328"/>
    </location>
</feature>
<evidence type="ECO:0000256" key="10">
    <source>
        <dbReference type="SAM" id="MobiDB-lite"/>
    </source>
</evidence>
<evidence type="ECO:0000256" key="1">
    <source>
        <dbReference type="ARBA" id="ARBA00007164"/>
    </source>
</evidence>
<keyword evidence="14" id="KW-0645">Protease</keyword>
<evidence type="ECO:0000256" key="6">
    <source>
        <dbReference type="ARBA" id="ARBA00023316"/>
    </source>
</evidence>
<dbReference type="GO" id="GO:0071555">
    <property type="term" value="P:cell wall organization"/>
    <property type="evidence" value="ECO:0007669"/>
    <property type="project" value="UniProtKB-KW"/>
</dbReference>
<feature type="binding site" evidence="8">
    <location>
        <position position="299"/>
    </location>
    <ligand>
        <name>substrate</name>
    </ligand>
</feature>
<organism evidence="14 15">
    <name type="scientific">Corynebacterium pseudogenitalium</name>
    <dbReference type="NCBI Taxonomy" id="38303"/>
    <lineage>
        <taxon>Bacteria</taxon>
        <taxon>Bacillati</taxon>
        <taxon>Actinomycetota</taxon>
        <taxon>Actinomycetes</taxon>
        <taxon>Mycobacteriales</taxon>
        <taxon>Corynebacteriaceae</taxon>
        <taxon>Corynebacterium</taxon>
    </lineage>
</organism>
<dbReference type="InterPro" id="IPR001967">
    <property type="entry name" value="Peptidase_S11_N"/>
</dbReference>
<feature type="region of interest" description="Disordered" evidence="10">
    <location>
        <begin position="61"/>
        <end position="82"/>
    </location>
</feature>
<accession>A0ABD4TNR0</accession>
<evidence type="ECO:0000256" key="4">
    <source>
        <dbReference type="ARBA" id="ARBA00022960"/>
    </source>
</evidence>
<evidence type="ECO:0000256" key="11">
    <source>
        <dbReference type="SAM" id="Phobius"/>
    </source>
</evidence>
<feature type="active site" evidence="7">
    <location>
        <position position="193"/>
    </location>
</feature>
<reference evidence="14 15" key="1">
    <citation type="submission" date="2021-04" db="EMBL/GenBank/DDBJ databases">
        <title>Corynebacterium genitalium sp. nov. and Corynebacterium genitalium sp. nov., two new species of the genus Corynebacterium.</title>
        <authorList>
            <person name="Jaen-Luchoro D."/>
            <person name="Pinyeiro-Iglesias B."/>
            <person name="Al-Shaer S."/>
            <person name="Karlsson R."/>
            <person name="Gonzales-Siles L."/>
            <person name="Cardew S."/>
            <person name="Jensie-Markopolous S."/>
            <person name="Ohlen M."/>
            <person name="Inganas E."/>
            <person name="Moore E.R.B."/>
        </authorList>
    </citation>
    <scope>NUCLEOTIDE SEQUENCE [LARGE SCALE GENOMIC DNA]</scope>
    <source>
        <strain evidence="14 15">CCUG 55013</strain>
    </source>
</reference>
<comment type="caution">
    <text evidence="14">The sequence shown here is derived from an EMBL/GenBank/DDBJ whole genome shotgun (WGS) entry which is preliminary data.</text>
</comment>
<name>A0ABD4TNR0_9CORY</name>
<comment type="similarity">
    <text evidence="1 9">Belongs to the peptidase S11 family.</text>
</comment>
<feature type="signal peptide" evidence="12">
    <location>
        <begin position="1"/>
        <end position="27"/>
    </location>
</feature>
<proteinExistence type="inferred from homology"/>
<feature type="active site" description="Proton acceptor" evidence="7">
    <location>
        <position position="141"/>
    </location>
</feature>
<dbReference type="InterPro" id="IPR012338">
    <property type="entry name" value="Beta-lactam/transpept-like"/>
</dbReference>
<keyword evidence="5" id="KW-0573">Peptidoglycan synthesis</keyword>
<dbReference type="PANTHER" id="PTHR21581:SF33">
    <property type="entry name" value="D-ALANYL-D-ALANINE CARBOXYPEPTIDASE DACB"/>
    <property type="match status" value="1"/>
</dbReference>
<feature type="transmembrane region" description="Helical" evidence="11">
    <location>
        <begin position="390"/>
        <end position="414"/>
    </location>
</feature>
<gene>
    <name evidence="14" type="ORF">KBX22_04455</name>
</gene>
<dbReference type="PRINTS" id="PR00725">
    <property type="entry name" value="DADACBPTASE1"/>
</dbReference>
<feature type="region of interest" description="Disordered" evidence="10">
    <location>
        <begin position="358"/>
        <end position="387"/>
    </location>
</feature>
<evidence type="ECO:0000256" key="12">
    <source>
        <dbReference type="SAM" id="SignalP"/>
    </source>
</evidence>
<dbReference type="GO" id="GO:0004180">
    <property type="term" value="F:carboxypeptidase activity"/>
    <property type="evidence" value="ECO:0007669"/>
    <property type="project" value="UniProtKB-KW"/>
</dbReference>
<keyword evidence="6" id="KW-0961">Cell wall biogenesis/degradation</keyword>
<evidence type="ECO:0000256" key="2">
    <source>
        <dbReference type="ARBA" id="ARBA00022729"/>
    </source>
</evidence>
<feature type="active site" description="Acyl-ester intermediate" evidence="7">
    <location>
        <position position="138"/>
    </location>
</feature>
<dbReference type="EMBL" id="JAGPYW010000003">
    <property type="protein sequence ID" value="MCQ4613992.1"/>
    <property type="molecule type" value="Genomic_DNA"/>
</dbReference>
<dbReference type="Proteomes" id="UP001205080">
    <property type="component" value="Unassembled WGS sequence"/>
</dbReference>
<keyword evidence="2 12" id="KW-0732">Signal</keyword>
<dbReference type="InterPro" id="IPR018044">
    <property type="entry name" value="Peptidase_S11"/>
</dbReference>
<dbReference type="GO" id="GO:0008360">
    <property type="term" value="P:regulation of cell shape"/>
    <property type="evidence" value="ECO:0007669"/>
    <property type="project" value="UniProtKB-KW"/>
</dbReference>
<keyword evidence="4" id="KW-0133">Cell shape</keyword>
<evidence type="ECO:0000256" key="9">
    <source>
        <dbReference type="RuleBase" id="RU004016"/>
    </source>
</evidence>
<dbReference type="GO" id="GO:0009252">
    <property type="term" value="P:peptidoglycan biosynthetic process"/>
    <property type="evidence" value="ECO:0007669"/>
    <property type="project" value="UniProtKB-KW"/>
</dbReference>
<feature type="compositionally biased region" description="Low complexity" evidence="10">
    <location>
        <begin position="366"/>
        <end position="375"/>
    </location>
</feature>
<dbReference type="Pfam" id="PF00768">
    <property type="entry name" value="Peptidase_S11"/>
    <property type="match status" value="1"/>
</dbReference>
<keyword evidence="11" id="KW-0472">Membrane</keyword>
<dbReference type="SUPFAM" id="SSF56601">
    <property type="entry name" value="beta-lactamase/transpeptidase-like"/>
    <property type="match status" value="1"/>
</dbReference>
<keyword evidence="11" id="KW-0812">Transmembrane</keyword>
<evidence type="ECO:0000256" key="8">
    <source>
        <dbReference type="PIRSR" id="PIRSR618044-2"/>
    </source>
</evidence>
<evidence type="ECO:0000313" key="15">
    <source>
        <dbReference type="Proteomes" id="UP001205080"/>
    </source>
</evidence>
<dbReference type="AlphaFoldDB" id="A0ABD4TNR0"/>
<keyword evidence="11" id="KW-1133">Transmembrane helix</keyword>